<accession>A0ABU0HKT0</accession>
<feature type="chain" id="PRO_5045173718" evidence="5">
    <location>
        <begin position="29"/>
        <end position="182"/>
    </location>
</feature>
<evidence type="ECO:0000313" key="8">
    <source>
        <dbReference type="Proteomes" id="UP001236369"/>
    </source>
</evidence>
<keyword evidence="8" id="KW-1185">Reference proteome</keyword>
<evidence type="ECO:0000256" key="5">
    <source>
        <dbReference type="SAM" id="SignalP"/>
    </source>
</evidence>
<dbReference type="PANTHER" id="PTHR40394">
    <property type="entry name" value="LIPOPROTEIN-RELATED"/>
    <property type="match status" value="1"/>
</dbReference>
<dbReference type="PROSITE" id="PS51007">
    <property type="entry name" value="CYTC"/>
    <property type="match status" value="1"/>
</dbReference>
<dbReference type="InterPro" id="IPR009056">
    <property type="entry name" value="Cyt_c-like_dom"/>
</dbReference>
<protein>
    <submittedName>
        <fullName evidence="7">Mono/diheme cytochrome c family protein</fullName>
    </submittedName>
</protein>
<evidence type="ECO:0000256" key="4">
    <source>
        <dbReference type="PROSITE-ProRule" id="PRU00433"/>
    </source>
</evidence>
<dbReference type="EMBL" id="JAUSVV010000004">
    <property type="protein sequence ID" value="MDQ0442927.1"/>
    <property type="molecule type" value="Genomic_DNA"/>
</dbReference>
<keyword evidence="5" id="KW-0732">Signal</keyword>
<evidence type="ECO:0000256" key="2">
    <source>
        <dbReference type="ARBA" id="ARBA00022723"/>
    </source>
</evidence>
<sequence>MSRPFLRRPILLSVLLALPLAACGEANMDEQAKARTWDKNPFFPKAMTMRHPVAGTVPRADPTREAPQPATITAALVERGQDRYAVFCTPCHGQDGRGAGMIVARGFPHAADLTSDRLQKASAGEIYGAISNGYKSMFGMGQMIPSEDRWAIVAYVRALQISHDAPVASLPAADQAALEATR</sequence>
<dbReference type="RefSeq" id="WP_238248228.1">
    <property type="nucleotide sequence ID" value="NZ_BPQX01000016.1"/>
</dbReference>
<dbReference type="Proteomes" id="UP001236369">
    <property type="component" value="Unassembled WGS sequence"/>
</dbReference>
<dbReference type="Pfam" id="PF13442">
    <property type="entry name" value="Cytochrome_CBB3"/>
    <property type="match status" value="1"/>
</dbReference>
<proteinExistence type="predicted"/>
<evidence type="ECO:0000259" key="6">
    <source>
        <dbReference type="PROSITE" id="PS51007"/>
    </source>
</evidence>
<gene>
    <name evidence="7" type="ORF">QO016_002424</name>
</gene>
<organism evidence="7 8">
    <name type="scientific">Methylobacterium persicinum</name>
    <dbReference type="NCBI Taxonomy" id="374426"/>
    <lineage>
        <taxon>Bacteria</taxon>
        <taxon>Pseudomonadati</taxon>
        <taxon>Pseudomonadota</taxon>
        <taxon>Alphaproteobacteria</taxon>
        <taxon>Hyphomicrobiales</taxon>
        <taxon>Methylobacteriaceae</taxon>
        <taxon>Methylobacterium</taxon>
    </lineage>
</organism>
<evidence type="ECO:0000313" key="7">
    <source>
        <dbReference type="EMBL" id="MDQ0442927.1"/>
    </source>
</evidence>
<dbReference type="PANTHER" id="PTHR40394:SF2">
    <property type="entry name" value="QUINOL:CYTOCHROME C OXIDOREDUCTASE MEMBRANE PROTEIN"/>
    <property type="match status" value="1"/>
</dbReference>
<dbReference type="SUPFAM" id="SSF46626">
    <property type="entry name" value="Cytochrome c"/>
    <property type="match status" value="1"/>
</dbReference>
<evidence type="ECO:0000256" key="1">
    <source>
        <dbReference type="ARBA" id="ARBA00022617"/>
    </source>
</evidence>
<name>A0ABU0HKT0_9HYPH</name>
<comment type="caution">
    <text evidence="7">The sequence shown here is derived from an EMBL/GenBank/DDBJ whole genome shotgun (WGS) entry which is preliminary data.</text>
</comment>
<keyword evidence="1 4" id="KW-0349">Heme</keyword>
<dbReference type="InterPro" id="IPR036909">
    <property type="entry name" value="Cyt_c-like_dom_sf"/>
</dbReference>
<dbReference type="Gene3D" id="1.10.760.10">
    <property type="entry name" value="Cytochrome c-like domain"/>
    <property type="match status" value="1"/>
</dbReference>
<keyword evidence="3 4" id="KW-0408">Iron</keyword>
<feature type="domain" description="Cytochrome c" evidence="6">
    <location>
        <begin position="75"/>
        <end position="160"/>
    </location>
</feature>
<keyword evidence="2 4" id="KW-0479">Metal-binding</keyword>
<feature type="signal peptide" evidence="5">
    <location>
        <begin position="1"/>
        <end position="28"/>
    </location>
</feature>
<reference evidence="7 8" key="1">
    <citation type="submission" date="2023-07" db="EMBL/GenBank/DDBJ databases">
        <title>Genomic Encyclopedia of Type Strains, Phase IV (KMG-IV): sequencing the most valuable type-strain genomes for metagenomic binning, comparative biology and taxonomic classification.</title>
        <authorList>
            <person name="Goeker M."/>
        </authorList>
    </citation>
    <scope>NUCLEOTIDE SEQUENCE [LARGE SCALE GENOMIC DNA]</scope>
    <source>
        <strain evidence="7 8">DSM 19562</strain>
    </source>
</reference>
<evidence type="ECO:0000256" key="3">
    <source>
        <dbReference type="ARBA" id="ARBA00023004"/>
    </source>
</evidence>